<proteinExistence type="predicted"/>
<reference evidence="1 2" key="1">
    <citation type="submission" date="2018-08" db="EMBL/GenBank/DDBJ databases">
        <title>A genome reference for cultivated species of the human gut microbiota.</title>
        <authorList>
            <person name="Zou Y."/>
            <person name="Xue W."/>
            <person name="Luo G."/>
        </authorList>
    </citation>
    <scope>NUCLEOTIDE SEQUENCE [LARGE SCALE GENOMIC DNA]</scope>
    <source>
        <strain evidence="1 2">AF24-29</strain>
    </source>
</reference>
<dbReference type="AlphaFoldDB" id="A0A412G4D0"/>
<name>A0A412G4D0_9FIRM</name>
<organism evidence="1 2">
    <name type="scientific">Holdemania filiformis</name>
    <dbReference type="NCBI Taxonomy" id="61171"/>
    <lineage>
        <taxon>Bacteria</taxon>
        <taxon>Bacillati</taxon>
        <taxon>Bacillota</taxon>
        <taxon>Erysipelotrichia</taxon>
        <taxon>Erysipelotrichales</taxon>
        <taxon>Erysipelotrichaceae</taxon>
        <taxon>Holdemania</taxon>
    </lineage>
</organism>
<accession>A0A412G4D0</accession>
<evidence type="ECO:0000313" key="1">
    <source>
        <dbReference type="EMBL" id="RGR75316.1"/>
    </source>
</evidence>
<sequence length="221" mass="24110">MKFWKFTAADLSTVLIDQTPRADSAARILSWGQGVGGNQLACVGEQTGGGSGLFDAQGNDGPSLLAAVLAEAAWQKRVQKQTQGTIRTPDRWISWFIEKNGIALCVPRPQVTNDFIGYYGQHECRGDGILPWDPPDHAVHRWRLIDAQTFYLDSSVPVQGRICSSAEGVLCAYVCLREEGLLSGPALALCEGGRFWIRPQGKALILTTPVFFIAEGSLFEN</sequence>
<dbReference type="EMBL" id="QRUP01000005">
    <property type="protein sequence ID" value="RGR75316.1"/>
    <property type="molecule type" value="Genomic_DNA"/>
</dbReference>
<evidence type="ECO:0000313" key="2">
    <source>
        <dbReference type="Proteomes" id="UP000284178"/>
    </source>
</evidence>
<gene>
    <name evidence="1" type="ORF">DWY25_05955</name>
</gene>
<comment type="caution">
    <text evidence="1">The sequence shown here is derived from an EMBL/GenBank/DDBJ whole genome shotgun (WGS) entry which is preliminary data.</text>
</comment>
<keyword evidence="2" id="KW-1185">Reference proteome</keyword>
<dbReference type="GeneID" id="83014947"/>
<dbReference type="Proteomes" id="UP000284178">
    <property type="component" value="Unassembled WGS sequence"/>
</dbReference>
<protein>
    <submittedName>
        <fullName evidence="1">Uncharacterized protein</fullName>
    </submittedName>
</protein>
<dbReference type="RefSeq" id="WP_117894470.1">
    <property type="nucleotide sequence ID" value="NZ_CABJCV010000005.1"/>
</dbReference>